<evidence type="ECO:0000313" key="1">
    <source>
        <dbReference type="EMBL" id="KZV24058.1"/>
    </source>
</evidence>
<keyword evidence="2" id="KW-1185">Reference proteome</keyword>
<sequence>MDRIRRTTGDSTVEGLSPIKTGIVRTRRKVARGTSVPSAKVLNFRCTTWGMIRIRRAPTAIITRCQHEAPKVDLDVIPILSCIGFCLSLLPLFPLDQLLISRLAFSNPISHGRLNSQCSQLHSTLMGNHLQLESLDICR</sequence>
<name>A0A2Z7ARM9_9LAMI</name>
<evidence type="ECO:0000313" key="2">
    <source>
        <dbReference type="Proteomes" id="UP000250235"/>
    </source>
</evidence>
<accession>A0A2Z7ARM9</accession>
<proteinExistence type="predicted"/>
<organism evidence="1 2">
    <name type="scientific">Dorcoceras hygrometricum</name>
    <dbReference type="NCBI Taxonomy" id="472368"/>
    <lineage>
        <taxon>Eukaryota</taxon>
        <taxon>Viridiplantae</taxon>
        <taxon>Streptophyta</taxon>
        <taxon>Embryophyta</taxon>
        <taxon>Tracheophyta</taxon>
        <taxon>Spermatophyta</taxon>
        <taxon>Magnoliopsida</taxon>
        <taxon>eudicotyledons</taxon>
        <taxon>Gunneridae</taxon>
        <taxon>Pentapetalae</taxon>
        <taxon>asterids</taxon>
        <taxon>lamiids</taxon>
        <taxon>Lamiales</taxon>
        <taxon>Gesneriaceae</taxon>
        <taxon>Didymocarpoideae</taxon>
        <taxon>Trichosporeae</taxon>
        <taxon>Loxocarpinae</taxon>
        <taxon>Dorcoceras</taxon>
    </lineage>
</organism>
<dbReference type="Proteomes" id="UP000250235">
    <property type="component" value="Unassembled WGS sequence"/>
</dbReference>
<gene>
    <name evidence="1" type="ORF">F511_17155</name>
</gene>
<dbReference type="AlphaFoldDB" id="A0A2Z7ARM9"/>
<protein>
    <submittedName>
        <fullName evidence="1">Uncharacterized protein</fullName>
    </submittedName>
</protein>
<reference evidence="1 2" key="1">
    <citation type="journal article" date="2015" name="Proc. Natl. Acad. Sci. U.S.A.">
        <title>The resurrection genome of Boea hygrometrica: A blueprint for survival of dehydration.</title>
        <authorList>
            <person name="Xiao L."/>
            <person name="Yang G."/>
            <person name="Zhang L."/>
            <person name="Yang X."/>
            <person name="Zhao S."/>
            <person name="Ji Z."/>
            <person name="Zhou Q."/>
            <person name="Hu M."/>
            <person name="Wang Y."/>
            <person name="Chen M."/>
            <person name="Xu Y."/>
            <person name="Jin H."/>
            <person name="Xiao X."/>
            <person name="Hu G."/>
            <person name="Bao F."/>
            <person name="Hu Y."/>
            <person name="Wan P."/>
            <person name="Li L."/>
            <person name="Deng X."/>
            <person name="Kuang T."/>
            <person name="Xiang C."/>
            <person name="Zhu J.K."/>
            <person name="Oliver M.J."/>
            <person name="He Y."/>
        </authorList>
    </citation>
    <scope>NUCLEOTIDE SEQUENCE [LARGE SCALE GENOMIC DNA]</scope>
    <source>
        <strain evidence="2">cv. XS01</strain>
    </source>
</reference>
<dbReference type="EMBL" id="KV012936">
    <property type="protein sequence ID" value="KZV24058.1"/>
    <property type="molecule type" value="Genomic_DNA"/>
</dbReference>